<keyword evidence="4" id="KW-1185">Reference proteome</keyword>
<dbReference type="AlphaFoldDB" id="A0AAW9DVN5"/>
<dbReference type="RefSeq" id="WP_319615207.1">
    <property type="nucleotide sequence ID" value="NZ_JAWXYB010000018.1"/>
</dbReference>
<comment type="caution">
    <text evidence="3">The sequence shown here is derived from an EMBL/GenBank/DDBJ whole genome shotgun (WGS) entry which is preliminary data.</text>
</comment>
<organism evidence="3 4">
    <name type="scientific">Acidiphilium acidophilum</name>
    <name type="common">Thiobacillus acidophilus</name>
    <dbReference type="NCBI Taxonomy" id="76588"/>
    <lineage>
        <taxon>Bacteria</taxon>
        <taxon>Pseudomonadati</taxon>
        <taxon>Pseudomonadota</taxon>
        <taxon>Alphaproteobacteria</taxon>
        <taxon>Acetobacterales</taxon>
        <taxon>Acidocellaceae</taxon>
        <taxon>Acidiphilium</taxon>
    </lineage>
</organism>
<feature type="region of interest" description="Disordered" evidence="1">
    <location>
        <begin position="48"/>
        <end position="100"/>
    </location>
</feature>
<evidence type="ECO:0000313" key="4">
    <source>
        <dbReference type="Proteomes" id="UP001279553"/>
    </source>
</evidence>
<feature type="signal peptide" evidence="2">
    <location>
        <begin position="1"/>
        <end position="43"/>
    </location>
</feature>
<keyword evidence="2" id="KW-0732">Signal</keyword>
<name>A0AAW9DVN5_ACIAO</name>
<sequence length="100" mass="9957">MNHDKADRKAGHRAGTRNLSRSALMLGSAVAIAGMVAAAPAEAATSSNPCAGMDMGTPAKTPCKPAHGKSQMSGAMKKSPVRASKTGKSAGKTAHPCAAN</sequence>
<accession>A0AAW9DVN5</accession>
<feature type="region of interest" description="Disordered" evidence="1">
    <location>
        <begin position="1"/>
        <end position="21"/>
    </location>
</feature>
<evidence type="ECO:0000313" key="3">
    <source>
        <dbReference type="EMBL" id="MDX5932362.1"/>
    </source>
</evidence>
<dbReference type="Proteomes" id="UP001279553">
    <property type="component" value="Unassembled WGS sequence"/>
</dbReference>
<feature type="chain" id="PRO_5043622935" evidence="2">
    <location>
        <begin position="44"/>
        <end position="100"/>
    </location>
</feature>
<gene>
    <name evidence="3" type="ORF">SIL87_16520</name>
</gene>
<reference evidence="3 4" key="1">
    <citation type="submission" date="2023-11" db="EMBL/GenBank/DDBJ databases">
        <title>MicrobeMod: A computational toolkit for identifying prokaryotic methylation and restriction-modification with nanopore sequencing.</title>
        <authorList>
            <person name="Crits-Christoph A."/>
            <person name="Kang S.C."/>
            <person name="Lee H."/>
            <person name="Ostrov N."/>
        </authorList>
    </citation>
    <scope>NUCLEOTIDE SEQUENCE [LARGE SCALE GENOMIC DNA]</scope>
    <source>
        <strain evidence="3 4">DSMZ 700</strain>
    </source>
</reference>
<evidence type="ECO:0000256" key="1">
    <source>
        <dbReference type="SAM" id="MobiDB-lite"/>
    </source>
</evidence>
<dbReference type="EMBL" id="JAWXYB010000018">
    <property type="protein sequence ID" value="MDX5932362.1"/>
    <property type="molecule type" value="Genomic_DNA"/>
</dbReference>
<protein>
    <submittedName>
        <fullName evidence="3">Uncharacterized protein</fullName>
    </submittedName>
</protein>
<proteinExistence type="predicted"/>
<evidence type="ECO:0000256" key="2">
    <source>
        <dbReference type="SAM" id="SignalP"/>
    </source>
</evidence>